<feature type="compositionally biased region" description="Polar residues" evidence="3">
    <location>
        <begin position="80"/>
        <end position="90"/>
    </location>
</feature>
<dbReference type="GO" id="GO:0005737">
    <property type="term" value="C:cytoplasm"/>
    <property type="evidence" value="ECO:0007669"/>
    <property type="project" value="UniProtKB-SubCell"/>
</dbReference>
<dbReference type="EMBL" id="BT001674">
    <property type="protein sequence ID" value="AAN71429.1"/>
    <property type="molecule type" value="mRNA"/>
</dbReference>
<dbReference type="Bgee" id="FBgn0260991">
    <property type="expression patterns" value="Expressed in adult enteroendocrine precursor cell in adult midgut (Drosophila) and 34 other cell types or tissues"/>
</dbReference>
<dbReference type="HOGENOM" id="CLU_336251_0_0_1"/>
<feature type="region of interest" description="Disordered" evidence="3">
    <location>
        <begin position="696"/>
        <end position="717"/>
    </location>
</feature>
<feature type="compositionally biased region" description="Basic and acidic residues" evidence="3">
    <location>
        <begin position="603"/>
        <end position="635"/>
    </location>
</feature>
<dbReference type="GO" id="GO:0032133">
    <property type="term" value="C:chromosome passenger complex"/>
    <property type="evidence" value="ECO:0000314"/>
    <property type="project" value="FlyBase"/>
</dbReference>
<proteinExistence type="evidence at transcript level"/>
<sequence length="781" mass="86385">LPPFEKNDKIEGTESGFAVCQIQSLDMEDILGVLGSLSDLRRELEVLRKAHFEELDHLFYGTGQPEAEAKPRDSAPAAKSQENSSVTPQQTKKRPKRLTSLAEDQNEPEAPDATANNTSARQSTRVSNSQLLAIAEDEHNSTASLMPPPPVPVSADTTLGSGRPQRAAKLKTEKLLKEPSLNRKMRRPSSEELVKVKVESEQRVSQFNSFTSAQALEENKLAEPELEEPAAETAEQQKPPEEASVTEDVNTTKTLRVKVKREKLSTEAVPPLTNAVSTANVTTVSSVTTEAARPDDTVASNTTTSTEVSKKVRKKKKDVESHRPIKVERFSDLDKSSPVSSRTRKCSSDSRTVQERSIYKDALEDPPVAEQSVAAVAPAAVNETVAISNATLVLGPAPTSDSPIGPAGDATFEVHSNDKKQPLSKQDSLLTEDESVEEKLPTTKLLSSIKAIKLPTRTHELFNPLLQSPVKMRVEAFENAANAQNSMRPKRGKDLQGTPGSNNTPKIGKLPAPTVGRFFTPTQTTSTLPLSSAQPKKGPASASKATSLLKTATGTNLRSVNSTSTKTLSRENSGDDFRKGLHNLAEERKKLREQKHQQAAQQREAKERERAERMAKLAAERAKKQEERKRIEERKRQELEELQRKMRQQEEAEALKKAKFKELEQQKLQQLTGAKPKKMLPPPPKTKYTWEMLHEDDSTDDEGKVTHKRPPAPTWSRSHVRGEAIAMQSHCPTDIIDSFFSVAPTTPDLKQIFPNIDPSQLKRNSSVLWSTPPRYSELPKY</sequence>
<evidence type="ECO:0000256" key="1">
    <source>
        <dbReference type="ARBA" id="ARBA00004496"/>
    </source>
</evidence>
<feature type="compositionally biased region" description="Basic and acidic residues" evidence="3">
    <location>
        <begin position="696"/>
        <end position="705"/>
    </location>
</feature>
<dbReference type="PANTHER" id="PTHR13142">
    <property type="entry name" value="INNER CENTROMERE PROTEIN"/>
    <property type="match status" value="1"/>
</dbReference>
<gene>
    <name evidence="4 5" type="primary">Incenp</name>
    <name evidence="5" type="ORF">CG12165</name>
</gene>
<reference evidence="4" key="1">
    <citation type="submission" date="2002-11" db="EMBL/GenBank/DDBJ databases">
        <authorList>
            <person name="Stapleton M."/>
            <person name="Brokstein P."/>
            <person name="Hong L."/>
            <person name="Agbayani A."/>
            <person name="Carlson J."/>
            <person name="Champe M."/>
            <person name="Chavez C."/>
            <person name="Dorsett V."/>
            <person name="Dresnek D."/>
            <person name="Farfan D."/>
            <person name="Frise E."/>
            <person name="George R."/>
            <person name="Gonzalez M."/>
            <person name="Guarin H."/>
            <person name="Kronmiller B."/>
            <person name="Li P."/>
            <person name="Liao G."/>
            <person name="Miranda A."/>
            <person name="Mungall C.J."/>
            <person name="Nunoo J."/>
            <person name="Pacleb J."/>
            <person name="Paragas V."/>
            <person name="Park S."/>
            <person name="Patel S."/>
            <person name="Phouanenavong S."/>
            <person name="Wan K."/>
            <person name="Yu C."/>
            <person name="Lewis S.E."/>
            <person name="Rubin G.M."/>
            <person name="Celniker S."/>
        </authorList>
    </citation>
    <scope>NUCLEOTIDE SEQUENCE</scope>
    <source>
        <strain evidence="4">Berkeley</strain>
    </source>
</reference>
<dbReference type="GO" id="GO:0010032">
    <property type="term" value="P:meiotic chromosome condensation"/>
    <property type="evidence" value="ECO:0000315"/>
    <property type="project" value="FlyBase"/>
</dbReference>
<organism evidence="4">
    <name type="scientific">Drosophila melanogaster</name>
    <name type="common">Fruit fly</name>
    <dbReference type="NCBI Taxonomy" id="7227"/>
    <lineage>
        <taxon>Eukaryota</taxon>
        <taxon>Metazoa</taxon>
        <taxon>Ecdysozoa</taxon>
        <taxon>Arthropoda</taxon>
        <taxon>Hexapoda</taxon>
        <taxon>Insecta</taxon>
        <taxon>Pterygota</taxon>
        <taxon>Neoptera</taxon>
        <taxon>Endopterygota</taxon>
        <taxon>Diptera</taxon>
        <taxon>Brachycera</taxon>
        <taxon>Muscomorpha</taxon>
        <taxon>Ephydroidea</taxon>
        <taxon>Drosophilidae</taxon>
        <taxon>Drosophila</taxon>
        <taxon>Sophophora</taxon>
    </lineage>
</organism>
<feature type="compositionally biased region" description="Basic and acidic residues" evidence="3">
    <location>
        <begin position="346"/>
        <end position="363"/>
    </location>
</feature>
<name>Q8IGP7_DROME</name>
<feature type="region of interest" description="Disordered" evidence="3">
    <location>
        <begin position="209"/>
        <end position="254"/>
    </location>
</feature>
<dbReference type="GO" id="GO:0000776">
    <property type="term" value="C:kinetochore"/>
    <property type="evidence" value="ECO:0000314"/>
    <property type="project" value="FlyBase"/>
</dbReference>
<dbReference type="PANTHER" id="PTHR13142:SF1">
    <property type="entry name" value="INNER CENTROMERE PROTEIN"/>
    <property type="match status" value="1"/>
</dbReference>
<dbReference type="PeptideAtlas" id="Q8IGP7"/>
<feature type="region of interest" description="Disordered" evidence="3">
    <location>
        <begin position="481"/>
        <end position="635"/>
    </location>
</feature>
<feature type="compositionally biased region" description="Basic and acidic residues" evidence="3">
    <location>
        <begin position="317"/>
        <end position="335"/>
    </location>
</feature>
<evidence type="ECO:0000313" key="5">
    <source>
        <dbReference type="FlyBase" id="FBgn0260991"/>
    </source>
</evidence>
<keyword evidence="2" id="KW-0963">Cytoplasm</keyword>
<dbReference type="OrthoDB" id="6123at2759"/>
<feature type="compositionally biased region" description="Low complexity" evidence="3">
    <location>
        <begin position="520"/>
        <end position="535"/>
    </location>
</feature>
<feature type="compositionally biased region" description="Basic and acidic residues" evidence="3">
    <location>
        <begin position="170"/>
        <end position="181"/>
    </location>
</feature>
<feature type="region of interest" description="Disordered" evidence="3">
    <location>
        <begin position="285"/>
        <end position="364"/>
    </location>
</feature>
<dbReference type="GO" id="GO:0007056">
    <property type="term" value="P:spindle assembly involved in female meiosis"/>
    <property type="evidence" value="ECO:0000315"/>
    <property type="project" value="FlyBase"/>
</dbReference>
<dbReference type="AGR" id="FB:FBgn0260991"/>
<evidence type="ECO:0000313" key="4">
    <source>
        <dbReference type="EMBL" id="AAN71429.1"/>
    </source>
</evidence>
<dbReference type="GO" id="GO:0051257">
    <property type="term" value="P:meiotic spindle midzone assembly"/>
    <property type="evidence" value="ECO:0000315"/>
    <property type="project" value="FlyBase"/>
</dbReference>
<dbReference type="AlphaFoldDB" id="Q8IGP7"/>
<evidence type="ECO:0000256" key="2">
    <source>
        <dbReference type="ARBA" id="ARBA00022490"/>
    </source>
</evidence>
<dbReference type="GO" id="GO:0000775">
    <property type="term" value="C:chromosome, centromeric region"/>
    <property type="evidence" value="ECO:0000314"/>
    <property type="project" value="FlyBase"/>
</dbReference>
<feature type="compositionally biased region" description="Basic and acidic residues" evidence="3">
    <location>
        <begin position="568"/>
        <end position="596"/>
    </location>
</feature>
<evidence type="ECO:0000256" key="3">
    <source>
        <dbReference type="SAM" id="MobiDB-lite"/>
    </source>
</evidence>
<feature type="non-terminal residue" evidence="4">
    <location>
        <position position="1"/>
    </location>
</feature>
<dbReference type="GO" id="GO:0005694">
    <property type="term" value="C:chromosome"/>
    <property type="evidence" value="ECO:0000314"/>
    <property type="project" value="FlyBase"/>
</dbReference>
<dbReference type="GO" id="GO:0007065">
    <property type="term" value="P:male meiosis sister chromatid cohesion"/>
    <property type="evidence" value="ECO:0000315"/>
    <property type="project" value="FlyBase"/>
</dbReference>
<dbReference type="ExpressionAtlas" id="Q8IGP7">
    <property type="expression patterns" value="baseline and differential"/>
</dbReference>
<accession>Q8IGP7</accession>
<feature type="region of interest" description="Disordered" evidence="3">
    <location>
        <begin position="400"/>
        <end position="438"/>
    </location>
</feature>
<dbReference type="GO" id="GO:1990385">
    <property type="term" value="C:meiotic spindle midzone"/>
    <property type="evidence" value="ECO:0000314"/>
    <property type="project" value="FlyBase"/>
</dbReference>
<dbReference type="FlyBase" id="FBgn0260991">
    <property type="gene designation" value="Incenp"/>
</dbReference>
<dbReference type="GO" id="GO:1990023">
    <property type="term" value="C:mitotic spindle midzone"/>
    <property type="evidence" value="ECO:0000314"/>
    <property type="project" value="FlyBase"/>
</dbReference>
<feature type="compositionally biased region" description="Polar residues" evidence="3">
    <location>
        <begin position="114"/>
        <end position="131"/>
    </location>
</feature>
<dbReference type="VEuPathDB" id="VectorBase:FBgn0260991"/>
<comment type="subcellular location">
    <subcellularLocation>
        <location evidence="1">Cytoplasm</location>
    </subcellularLocation>
</comment>
<dbReference type="GO" id="GO:0000281">
    <property type="term" value="P:mitotic cytokinesis"/>
    <property type="evidence" value="ECO:0000315"/>
    <property type="project" value="FlyBase"/>
</dbReference>
<dbReference type="GO" id="GO:0008356">
    <property type="term" value="P:asymmetric cell division"/>
    <property type="evidence" value="ECO:0000315"/>
    <property type="project" value="FlyBase"/>
</dbReference>
<feature type="compositionally biased region" description="Polar residues" evidence="3">
    <location>
        <begin position="543"/>
        <end position="567"/>
    </location>
</feature>
<protein>
    <submittedName>
        <fullName evidence="4">RE52507p</fullName>
    </submittedName>
</protein>
<feature type="region of interest" description="Disordered" evidence="3">
    <location>
        <begin position="62"/>
        <end position="194"/>
    </location>
</feature>
<dbReference type="GO" id="GO:0051233">
    <property type="term" value="C:spindle midzone"/>
    <property type="evidence" value="ECO:0000314"/>
    <property type="project" value="FlyBase"/>
</dbReference>